<feature type="compositionally biased region" description="Low complexity" evidence="3">
    <location>
        <begin position="192"/>
        <end position="210"/>
    </location>
</feature>
<dbReference type="Pfam" id="PF07047">
    <property type="entry name" value="OPA3"/>
    <property type="match status" value="1"/>
</dbReference>
<feature type="compositionally biased region" description="Basic and acidic residues" evidence="3">
    <location>
        <begin position="172"/>
        <end position="189"/>
    </location>
</feature>
<dbReference type="InterPro" id="IPR010754">
    <property type="entry name" value="OPA3-like"/>
</dbReference>
<dbReference type="EMBL" id="KE503207">
    <property type="protein sequence ID" value="EPX72529.1"/>
    <property type="molecule type" value="Genomic_DNA"/>
</dbReference>
<dbReference type="RefSeq" id="XP_013018166.1">
    <property type="nucleotide sequence ID" value="XM_013162712.1"/>
</dbReference>
<protein>
    <submittedName>
        <fullName evidence="4">Optic atrophy 3 family protein</fullName>
    </submittedName>
</protein>
<keyword evidence="2" id="KW-0175">Coiled coil</keyword>
<evidence type="ECO:0000313" key="5">
    <source>
        <dbReference type="Proteomes" id="UP000016088"/>
    </source>
</evidence>
<dbReference type="AlphaFoldDB" id="S9REN4"/>
<reference evidence="4 5" key="1">
    <citation type="journal article" date="2011" name="Science">
        <title>Comparative functional genomics of the fission yeasts.</title>
        <authorList>
            <person name="Rhind N."/>
            <person name="Chen Z."/>
            <person name="Yassour M."/>
            <person name="Thompson D.A."/>
            <person name="Haas B.J."/>
            <person name="Habib N."/>
            <person name="Wapinski I."/>
            <person name="Roy S."/>
            <person name="Lin M.F."/>
            <person name="Heiman D.I."/>
            <person name="Young S.K."/>
            <person name="Furuya K."/>
            <person name="Guo Y."/>
            <person name="Pidoux A."/>
            <person name="Chen H.M."/>
            <person name="Robbertse B."/>
            <person name="Goldberg J.M."/>
            <person name="Aoki K."/>
            <person name="Bayne E.H."/>
            <person name="Berlin A.M."/>
            <person name="Desjardins C.A."/>
            <person name="Dobbs E."/>
            <person name="Dukaj L."/>
            <person name="Fan L."/>
            <person name="FitzGerald M.G."/>
            <person name="French C."/>
            <person name="Gujja S."/>
            <person name="Hansen K."/>
            <person name="Keifenheim D."/>
            <person name="Levin J.Z."/>
            <person name="Mosher R.A."/>
            <person name="Mueller C.A."/>
            <person name="Pfiffner J."/>
            <person name="Priest M."/>
            <person name="Russ C."/>
            <person name="Smialowska A."/>
            <person name="Swoboda P."/>
            <person name="Sykes S.M."/>
            <person name="Vaughn M."/>
            <person name="Vengrova S."/>
            <person name="Yoder R."/>
            <person name="Zeng Q."/>
            <person name="Allshire R."/>
            <person name="Baulcombe D."/>
            <person name="Birren B.W."/>
            <person name="Brown W."/>
            <person name="Ekwall K."/>
            <person name="Kellis M."/>
            <person name="Leatherwood J."/>
            <person name="Levin H."/>
            <person name="Margalit H."/>
            <person name="Martienssen R."/>
            <person name="Nieduszynski C.A."/>
            <person name="Spatafora J.W."/>
            <person name="Friedman N."/>
            <person name="Dalgaard J.Z."/>
            <person name="Baumann P."/>
            <person name="Niki H."/>
            <person name="Regev A."/>
            <person name="Nusbaum C."/>
        </authorList>
    </citation>
    <scope>NUCLEOTIDE SEQUENCE [LARGE SCALE GENOMIC DNA]</scope>
    <source>
        <strain evidence="5">yFS286</strain>
    </source>
</reference>
<comment type="similarity">
    <text evidence="1">Belongs to the OPA3 family.</text>
</comment>
<evidence type="ECO:0000313" key="4">
    <source>
        <dbReference type="EMBL" id="EPX72529.1"/>
    </source>
</evidence>
<accession>S9REN4</accession>
<sequence>MSSLALKIGSLLVRTLSKPIANTIKAQAKEHKTFRKVCIDFAQMMHRAEFKIMGANRARSGLTNVRVRPLNDAKAVDAGANFLSETFVFTVAGGAILFETWRVRRKEKNRRDNITEAIFGLQQEIIRINGILEKQMLEKKVKGTQGERNDNHTDEDFEELHKVMHAVEQELHTLSSKEKEESKERKNDDSNQDSSNSSSSPTLYASSNSSVREPAELSKSPSLLSQPVKSANSPNS</sequence>
<feature type="compositionally biased region" description="Polar residues" evidence="3">
    <location>
        <begin position="219"/>
        <end position="236"/>
    </location>
</feature>
<gene>
    <name evidence="4" type="ORF">SOCG_00292</name>
</gene>
<dbReference type="OMA" id="CIDFAQM"/>
<evidence type="ECO:0000256" key="2">
    <source>
        <dbReference type="ARBA" id="ARBA00023054"/>
    </source>
</evidence>
<dbReference type="PANTHER" id="PTHR12499:SF0">
    <property type="entry name" value="OPTIC ATROPHY 3 PROTEIN"/>
    <property type="match status" value="1"/>
</dbReference>
<dbReference type="GO" id="GO:0005739">
    <property type="term" value="C:mitochondrion"/>
    <property type="evidence" value="ECO:0007669"/>
    <property type="project" value="TreeGrafter"/>
</dbReference>
<organism evidence="4 5">
    <name type="scientific">Schizosaccharomyces octosporus (strain yFS286)</name>
    <name type="common">Fission yeast</name>
    <name type="synonym">Octosporomyces octosporus</name>
    <dbReference type="NCBI Taxonomy" id="483514"/>
    <lineage>
        <taxon>Eukaryota</taxon>
        <taxon>Fungi</taxon>
        <taxon>Dikarya</taxon>
        <taxon>Ascomycota</taxon>
        <taxon>Taphrinomycotina</taxon>
        <taxon>Schizosaccharomycetes</taxon>
        <taxon>Schizosaccharomycetales</taxon>
        <taxon>Schizosaccharomycetaceae</taxon>
        <taxon>Schizosaccharomyces</taxon>
    </lineage>
</organism>
<feature type="region of interest" description="Disordered" evidence="3">
    <location>
        <begin position="172"/>
        <end position="236"/>
    </location>
</feature>
<keyword evidence="5" id="KW-1185">Reference proteome</keyword>
<dbReference type="HOGENOM" id="CLU_074707_3_1_1"/>
<evidence type="ECO:0000256" key="3">
    <source>
        <dbReference type="SAM" id="MobiDB-lite"/>
    </source>
</evidence>
<proteinExistence type="inferred from homology"/>
<dbReference type="PANTHER" id="PTHR12499">
    <property type="entry name" value="OPTIC ATROPHY 3 PROTEIN OPA3"/>
    <property type="match status" value="1"/>
</dbReference>
<dbReference type="GeneID" id="25029276"/>
<dbReference type="GO" id="GO:0019216">
    <property type="term" value="P:regulation of lipid metabolic process"/>
    <property type="evidence" value="ECO:0007669"/>
    <property type="project" value="TreeGrafter"/>
</dbReference>
<name>S9REN4_SCHOY</name>
<evidence type="ECO:0000256" key="1">
    <source>
        <dbReference type="ARBA" id="ARBA00007584"/>
    </source>
</evidence>
<dbReference type="OrthoDB" id="2129069at2759"/>
<dbReference type="VEuPathDB" id="FungiDB:SOCG_00292"/>
<dbReference type="eggNOG" id="KOG3335">
    <property type="taxonomic scope" value="Eukaryota"/>
</dbReference>
<dbReference type="Proteomes" id="UP000016088">
    <property type="component" value="Unassembled WGS sequence"/>
</dbReference>